<keyword evidence="4" id="KW-0564">Palmitate</keyword>
<organism evidence="7 8">
    <name type="scientific">Aureibacillus halotolerans</name>
    <dbReference type="NCBI Taxonomy" id="1508390"/>
    <lineage>
        <taxon>Bacteria</taxon>
        <taxon>Bacillati</taxon>
        <taxon>Bacillota</taxon>
        <taxon>Bacilli</taxon>
        <taxon>Bacillales</taxon>
        <taxon>Bacillaceae</taxon>
        <taxon>Aureibacillus</taxon>
    </lineage>
</organism>
<gene>
    <name evidence="7" type="ORF">EV213_104219</name>
</gene>
<feature type="signal peptide" evidence="6">
    <location>
        <begin position="1"/>
        <end position="23"/>
    </location>
</feature>
<comment type="caution">
    <text evidence="7">The sequence shown here is derived from an EMBL/GenBank/DDBJ whole genome shotgun (WGS) entry which is preliminary data.</text>
</comment>
<evidence type="ECO:0000256" key="4">
    <source>
        <dbReference type="ARBA" id="ARBA00023139"/>
    </source>
</evidence>
<dbReference type="AlphaFoldDB" id="A0A4R6U4W2"/>
<accession>A0A4R6U4W2</accession>
<dbReference type="InterPro" id="IPR006059">
    <property type="entry name" value="SBP"/>
</dbReference>
<evidence type="ECO:0000313" key="7">
    <source>
        <dbReference type="EMBL" id="TDQ41221.1"/>
    </source>
</evidence>
<dbReference type="InterPro" id="IPR050490">
    <property type="entry name" value="Bact_solute-bd_prot1"/>
</dbReference>
<dbReference type="Proteomes" id="UP000295632">
    <property type="component" value="Unassembled WGS sequence"/>
</dbReference>
<keyword evidence="8" id="KW-1185">Reference proteome</keyword>
<dbReference type="EMBL" id="SNYJ01000004">
    <property type="protein sequence ID" value="TDQ41221.1"/>
    <property type="molecule type" value="Genomic_DNA"/>
</dbReference>
<keyword evidence="1" id="KW-1003">Cell membrane</keyword>
<dbReference type="PANTHER" id="PTHR43649">
    <property type="entry name" value="ARABINOSE-BINDING PROTEIN-RELATED"/>
    <property type="match status" value="1"/>
</dbReference>
<evidence type="ECO:0000256" key="2">
    <source>
        <dbReference type="ARBA" id="ARBA00022729"/>
    </source>
</evidence>
<feature type="chain" id="PRO_5020246321" evidence="6">
    <location>
        <begin position="24"/>
        <end position="427"/>
    </location>
</feature>
<dbReference type="PROSITE" id="PS51257">
    <property type="entry name" value="PROKAR_LIPOPROTEIN"/>
    <property type="match status" value="1"/>
</dbReference>
<name>A0A4R6U4W2_9BACI</name>
<dbReference type="PANTHER" id="PTHR43649:SF33">
    <property type="entry name" value="POLYGALACTURONAN_RHAMNOGALACTURONAN-BINDING PROTEIN YTCQ"/>
    <property type="match status" value="1"/>
</dbReference>
<dbReference type="SUPFAM" id="SSF53850">
    <property type="entry name" value="Periplasmic binding protein-like II"/>
    <property type="match status" value="1"/>
</dbReference>
<dbReference type="RefSeq" id="WP_133579815.1">
    <property type="nucleotide sequence ID" value="NZ_SNYJ01000004.1"/>
</dbReference>
<dbReference type="OrthoDB" id="9798191at2"/>
<reference evidence="7 8" key="1">
    <citation type="submission" date="2019-03" db="EMBL/GenBank/DDBJ databases">
        <title>Genomic Encyclopedia of Type Strains, Phase IV (KMG-IV): sequencing the most valuable type-strain genomes for metagenomic binning, comparative biology and taxonomic classification.</title>
        <authorList>
            <person name="Goeker M."/>
        </authorList>
    </citation>
    <scope>NUCLEOTIDE SEQUENCE [LARGE SCALE GENOMIC DNA]</scope>
    <source>
        <strain evidence="7 8">DSM 28697</strain>
    </source>
</reference>
<evidence type="ECO:0000313" key="8">
    <source>
        <dbReference type="Proteomes" id="UP000295632"/>
    </source>
</evidence>
<keyword evidence="3" id="KW-0472">Membrane</keyword>
<evidence type="ECO:0000256" key="3">
    <source>
        <dbReference type="ARBA" id="ARBA00023136"/>
    </source>
</evidence>
<protein>
    <submittedName>
        <fullName evidence="7">Carbohydrate ABC transporter substrate-binding protein (CUT1 family)</fullName>
    </submittedName>
</protein>
<keyword evidence="2 6" id="KW-0732">Signal</keyword>
<sequence length="427" mass="46754">MKSRLRKYIGSFGLISMLTVAGCAGSGSSGGETASSGDTTTGEDVTQISFIHWRGEDVDAFEKIISDFESANQSVQVEMNTYPSEQYQSNAQQMLRSGSVGDVFAVFPGSQFEIMKKAGLMADLTEEAFVSNFEETPIEVGQVDGKQYALPYQMVFNMPVYNKDLIEAAGFDEIPQSWEGFLAMAKALDEKGIAPIAIPAADIGVGQFMNSMVMNNSEDGIFEKLGAGEASLTDEWWVKTLTQIKELLDLGYFQDNPLGTQQDAAMALVARGEAAMLATGSYHMSSLKELNPELSLDLLAPITVSEDQKRYDGIHTATFMLAVNENSEKKEAAKAFIDYLSQPEVASYYANETGQHLTVKDVTYEDESLQNTAYWLSEKETRFQPRYMITNAQVEKAVLSSIENVLGGASPEEAAAEAQKIVEENLQ</sequence>
<evidence type="ECO:0000256" key="6">
    <source>
        <dbReference type="SAM" id="SignalP"/>
    </source>
</evidence>
<dbReference type="Gene3D" id="3.40.190.10">
    <property type="entry name" value="Periplasmic binding protein-like II"/>
    <property type="match status" value="2"/>
</dbReference>
<proteinExistence type="predicted"/>
<keyword evidence="5" id="KW-0449">Lipoprotein</keyword>
<evidence type="ECO:0000256" key="1">
    <source>
        <dbReference type="ARBA" id="ARBA00022475"/>
    </source>
</evidence>
<evidence type="ECO:0000256" key="5">
    <source>
        <dbReference type="ARBA" id="ARBA00023288"/>
    </source>
</evidence>
<dbReference type="Pfam" id="PF01547">
    <property type="entry name" value="SBP_bac_1"/>
    <property type="match status" value="1"/>
</dbReference>